<dbReference type="Proteomes" id="UP000054321">
    <property type="component" value="Unassembled WGS sequence"/>
</dbReference>
<evidence type="ECO:0000313" key="2">
    <source>
        <dbReference type="EMBL" id="KIN02167.1"/>
    </source>
</evidence>
<dbReference type="AlphaFoldDB" id="A0A0C3HIL0"/>
<dbReference type="InParanoid" id="A0A0C3HIL0"/>
<feature type="region of interest" description="Disordered" evidence="1">
    <location>
        <begin position="247"/>
        <end position="301"/>
    </location>
</feature>
<feature type="region of interest" description="Disordered" evidence="1">
    <location>
        <begin position="120"/>
        <end position="148"/>
    </location>
</feature>
<dbReference type="HOGENOM" id="CLU_618382_0_0_1"/>
<evidence type="ECO:0000313" key="3">
    <source>
        <dbReference type="Proteomes" id="UP000054321"/>
    </source>
</evidence>
<keyword evidence="3" id="KW-1185">Reference proteome</keyword>
<feature type="compositionally biased region" description="Basic and acidic residues" evidence="1">
    <location>
        <begin position="290"/>
        <end position="300"/>
    </location>
</feature>
<proteinExistence type="predicted"/>
<dbReference type="EMBL" id="KN832875">
    <property type="protein sequence ID" value="KIN02167.1"/>
    <property type="molecule type" value="Genomic_DNA"/>
</dbReference>
<gene>
    <name evidence="2" type="ORF">OIDMADRAFT_53684</name>
</gene>
<evidence type="ECO:0000256" key="1">
    <source>
        <dbReference type="SAM" id="MobiDB-lite"/>
    </source>
</evidence>
<protein>
    <submittedName>
        <fullName evidence="2">Uncharacterized protein</fullName>
    </submittedName>
</protein>
<reference evidence="3" key="2">
    <citation type="submission" date="2015-01" db="EMBL/GenBank/DDBJ databases">
        <title>Evolutionary Origins and Diversification of the Mycorrhizal Mutualists.</title>
        <authorList>
            <consortium name="DOE Joint Genome Institute"/>
            <consortium name="Mycorrhizal Genomics Consortium"/>
            <person name="Kohler A."/>
            <person name="Kuo A."/>
            <person name="Nagy L.G."/>
            <person name="Floudas D."/>
            <person name="Copeland A."/>
            <person name="Barry K.W."/>
            <person name="Cichocki N."/>
            <person name="Veneault-Fourrey C."/>
            <person name="LaButti K."/>
            <person name="Lindquist E.A."/>
            <person name="Lipzen A."/>
            <person name="Lundell T."/>
            <person name="Morin E."/>
            <person name="Murat C."/>
            <person name="Riley R."/>
            <person name="Ohm R."/>
            <person name="Sun H."/>
            <person name="Tunlid A."/>
            <person name="Henrissat B."/>
            <person name="Grigoriev I.V."/>
            <person name="Hibbett D.S."/>
            <person name="Martin F."/>
        </authorList>
    </citation>
    <scope>NUCLEOTIDE SEQUENCE [LARGE SCALE GENOMIC DNA]</scope>
    <source>
        <strain evidence="3">Zn</strain>
    </source>
</reference>
<accession>A0A0C3HIL0</accession>
<feature type="compositionally biased region" description="Basic and acidic residues" evidence="1">
    <location>
        <begin position="126"/>
        <end position="140"/>
    </location>
</feature>
<name>A0A0C3HIL0_OIDMZ</name>
<organism evidence="2 3">
    <name type="scientific">Oidiodendron maius (strain Zn)</name>
    <dbReference type="NCBI Taxonomy" id="913774"/>
    <lineage>
        <taxon>Eukaryota</taxon>
        <taxon>Fungi</taxon>
        <taxon>Dikarya</taxon>
        <taxon>Ascomycota</taxon>
        <taxon>Pezizomycotina</taxon>
        <taxon>Leotiomycetes</taxon>
        <taxon>Leotiomycetes incertae sedis</taxon>
        <taxon>Myxotrichaceae</taxon>
        <taxon>Oidiodendron</taxon>
    </lineage>
</organism>
<dbReference type="OrthoDB" id="3557758at2759"/>
<sequence length="388" mass="43412">MSSNERRYRPTNYAGYVLPFDATTRSENGQLRGFPPSPDRYNPYYRRRTADNFPVPEPVHIAPTIARSSLTASASINDPSKQISQQNRPRFPLIKKFTPTRIPSPVWNATIKDRHVSIPVLPSQKSRKENEKQKAQRPHDAIYTSNRPPLHLPKSRTIGILSNFTTSFSRASLSLDDCRQASITATHPVKVTTCDPENIIILASTSSMHQIHASKMNSYWCGRFQALCDRFHDENFLVNSEAAQQYATDDSDSSSLSSTPTPNSKEIPGSKLRPSKAGGGNTYPQGRISRSKDEEHDKRSSRAFHHLQSLCATNEAKKSLWEFQLHFARIERKPHLLPKGGKMEDGRGGWLGRVGKAMAWGNSTGLGPHTSVGMGKRKNSMVDFLDSQ</sequence>
<feature type="compositionally biased region" description="Low complexity" evidence="1">
    <location>
        <begin position="253"/>
        <end position="264"/>
    </location>
</feature>
<reference evidence="2 3" key="1">
    <citation type="submission" date="2014-04" db="EMBL/GenBank/DDBJ databases">
        <authorList>
            <consortium name="DOE Joint Genome Institute"/>
            <person name="Kuo A."/>
            <person name="Martino E."/>
            <person name="Perotto S."/>
            <person name="Kohler A."/>
            <person name="Nagy L.G."/>
            <person name="Floudas D."/>
            <person name="Copeland A."/>
            <person name="Barry K.W."/>
            <person name="Cichocki N."/>
            <person name="Veneault-Fourrey C."/>
            <person name="LaButti K."/>
            <person name="Lindquist E.A."/>
            <person name="Lipzen A."/>
            <person name="Lundell T."/>
            <person name="Morin E."/>
            <person name="Murat C."/>
            <person name="Sun H."/>
            <person name="Tunlid A."/>
            <person name="Henrissat B."/>
            <person name="Grigoriev I.V."/>
            <person name="Hibbett D.S."/>
            <person name="Martin F."/>
            <person name="Nordberg H.P."/>
            <person name="Cantor M.N."/>
            <person name="Hua S.X."/>
        </authorList>
    </citation>
    <scope>NUCLEOTIDE SEQUENCE [LARGE SCALE GENOMIC DNA]</scope>
    <source>
        <strain evidence="2 3">Zn</strain>
    </source>
</reference>